<evidence type="ECO:0000313" key="3">
    <source>
        <dbReference type="Proteomes" id="UP000039324"/>
    </source>
</evidence>
<dbReference type="OMA" id="KSEWSEG"/>
<dbReference type="GO" id="GO:0042776">
    <property type="term" value="P:proton motive force-driven mitochondrial ATP synthesis"/>
    <property type="evidence" value="ECO:0007669"/>
    <property type="project" value="TreeGrafter"/>
</dbReference>
<proteinExistence type="inferred from homology"/>
<comment type="similarity">
    <text evidence="1">Belongs to the eukaryotic ATPase epsilon family.</text>
</comment>
<dbReference type="CDD" id="cd12153">
    <property type="entry name" value="F1-ATPase_epsilon"/>
    <property type="match status" value="1"/>
</dbReference>
<dbReference type="EMBL" id="CDSF01000155">
    <property type="protein sequence ID" value="CEP03879.1"/>
    <property type="molecule type" value="Genomic_DNA"/>
</dbReference>
<dbReference type="PANTHER" id="PTHR12448">
    <property type="entry name" value="ATP SYNTHASE EPSILON CHAIN, MITOCHONDRIAL"/>
    <property type="match status" value="1"/>
</dbReference>
<dbReference type="GO" id="GO:0046933">
    <property type="term" value="F:proton-transporting ATP synthase activity, rotational mechanism"/>
    <property type="evidence" value="ECO:0007669"/>
    <property type="project" value="InterPro"/>
</dbReference>
<dbReference type="GO" id="GO:0005743">
    <property type="term" value="C:mitochondrial inner membrane"/>
    <property type="evidence" value="ECO:0007669"/>
    <property type="project" value="InterPro"/>
</dbReference>
<dbReference type="SUPFAM" id="SSF48690">
    <property type="entry name" value="Epsilon subunit of mitochondrial F1F0-ATP synthase"/>
    <property type="match status" value="1"/>
</dbReference>
<dbReference type="InterPro" id="IPR006721">
    <property type="entry name" value="ATP_synth_F1_esu_mt"/>
</dbReference>
<dbReference type="Proteomes" id="UP000039324">
    <property type="component" value="Unassembled WGS sequence"/>
</dbReference>
<protein>
    <submittedName>
        <fullName evidence="2">Uncharacterized protein</fullName>
    </submittedName>
</protein>
<sequence>MVYWREAGLTYLKYVSVASQAVRQALKEPARAEALKRTEILFTKREYKDGKTGSDRTKIESVQ</sequence>
<dbReference type="AlphaFoldDB" id="A0A0G4J8Z0"/>
<dbReference type="OrthoDB" id="269124at2759"/>
<organism evidence="2 3">
    <name type="scientific">Plasmodiophora brassicae</name>
    <name type="common">Clubroot disease agent</name>
    <dbReference type="NCBI Taxonomy" id="37360"/>
    <lineage>
        <taxon>Eukaryota</taxon>
        <taxon>Sar</taxon>
        <taxon>Rhizaria</taxon>
        <taxon>Endomyxa</taxon>
        <taxon>Phytomyxea</taxon>
        <taxon>Plasmodiophorida</taxon>
        <taxon>Plasmodiophoridae</taxon>
        <taxon>Plasmodiophora</taxon>
    </lineage>
</organism>
<dbReference type="InterPro" id="IPR036742">
    <property type="entry name" value="ATP_synth_F1_esu_sf_mt"/>
</dbReference>
<evidence type="ECO:0000256" key="1">
    <source>
        <dbReference type="ARBA" id="ARBA00009502"/>
    </source>
</evidence>
<dbReference type="PANTHER" id="PTHR12448:SF0">
    <property type="entry name" value="ATP SYNTHASE SUBUNIT EPSILON, MITOCHONDRIAL"/>
    <property type="match status" value="1"/>
</dbReference>
<evidence type="ECO:0000313" key="2">
    <source>
        <dbReference type="EMBL" id="CEP03879.1"/>
    </source>
</evidence>
<dbReference type="GO" id="GO:0045259">
    <property type="term" value="C:proton-transporting ATP synthase complex"/>
    <property type="evidence" value="ECO:0007669"/>
    <property type="project" value="InterPro"/>
</dbReference>
<name>A0A0G4J8Z0_PLABS</name>
<reference evidence="2 3" key="1">
    <citation type="submission" date="2015-02" db="EMBL/GenBank/DDBJ databases">
        <authorList>
            <person name="Chooi Y.-H."/>
        </authorList>
    </citation>
    <scope>NUCLEOTIDE SEQUENCE [LARGE SCALE GENOMIC DNA]</scope>
    <source>
        <strain evidence="2">E3</strain>
    </source>
</reference>
<dbReference type="Gene3D" id="1.10.1620.20">
    <property type="entry name" value="ATP synthase, F1 complex, epsilon subunit superfamily, mitochondrial"/>
    <property type="match status" value="1"/>
</dbReference>
<dbReference type="Pfam" id="PF04627">
    <property type="entry name" value="ATP-synt_Eps"/>
    <property type="match status" value="1"/>
</dbReference>
<accession>A0A0G4J8Z0</accession>
<gene>
    <name evidence="2" type="ORF">PBRA_003487</name>
</gene>
<keyword evidence="3" id="KW-1185">Reference proteome</keyword>
<dbReference type="STRING" id="37360.A0A0G4J8Z0"/>